<gene>
    <name evidence="1" type="ORF">F4553_005717</name>
</gene>
<protein>
    <submittedName>
        <fullName evidence="1">Topoisomerase IA-like protein</fullName>
    </submittedName>
</protein>
<comment type="caution">
    <text evidence="1">The sequence shown here is derived from an EMBL/GenBank/DDBJ whole genome shotgun (WGS) entry which is preliminary data.</text>
</comment>
<evidence type="ECO:0000313" key="1">
    <source>
        <dbReference type="EMBL" id="MBB5872283.1"/>
    </source>
</evidence>
<keyword evidence="2" id="KW-1185">Reference proteome</keyword>
<evidence type="ECO:0000313" key="2">
    <source>
        <dbReference type="Proteomes" id="UP000587527"/>
    </source>
</evidence>
<sequence>MARTVLLSTPSSLASSCTRALPATALLIPRPCGRQPTSTSLVHLKPCHFGDFIVCSCRFSYLALLRP</sequence>
<reference evidence="1 2" key="1">
    <citation type="submission" date="2020-08" db="EMBL/GenBank/DDBJ databases">
        <title>Sequencing the genomes of 1000 actinobacteria strains.</title>
        <authorList>
            <person name="Klenk H.-P."/>
        </authorList>
    </citation>
    <scope>NUCLEOTIDE SEQUENCE [LARGE SCALE GENOMIC DNA]</scope>
    <source>
        <strain evidence="1 2">DSM 45362</strain>
    </source>
</reference>
<dbReference type="GO" id="GO:0016853">
    <property type="term" value="F:isomerase activity"/>
    <property type="evidence" value="ECO:0007669"/>
    <property type="project" value="UniProtKB-KW"/>
</dbReference>
<dbReference type="AlphaFoldDB" id="A0A841BZF0"/>
<dbReference type="PROSITE" id="PS51257">
    <property type="entry name" value="PROKAR_LIPOPROTEIN"/>
    <property type="match status" value="1"/>
</dbReference>
<proteinExistence type="predicted"/>
<keyword evidence="1" id="KW-0413">Isomerase</keyword>
<dbReference type="EMBL" id="JACHMN010000003">
    <property type="protein sequence ID" value="MBB5872283.1"/>
    <property type="molecule type" value="Genomic_DNA"/>
</dbReference>
<dbReference type="Proteomes" id="UP000587527">
    <property type="component" value="Unassembled WGS sequence"/>
</dbReference>
<organism evidence="1 2">
    <name type="scientific">Allocatelliglobosispora scoriae</name>
    <dbReference type="NCBI Taxonomy" id="643052"/>
    <lineage>
        <taxon>Bacteria</taxon>
        <taxon>Bacillati</taxon>
        <taxon>Actinomycetota</taxon>
        <taxon>Actinomycetes</taxon>
        <taxon>Micromonosporales</taxon>
        <taxon>Micromonosporaceae</taxon>
        <taxon>Allocatelliglobosispora</taxon>
    </lineage>
</organism>
<name>A0A841BZF0_9ACTN</name>
<accession>A0A841BZF0</accession>